<evidence type="ECO:0000313" key="4">
    <source>
        <dbReference type="Proteomes" id="UP001649230"/>
    </source>
</evidence>
<dbReference type="SUPFAM" id="SSF51735">
    <property type="entry name" value="NAD(P)-binding Rossmann-fold domains"/>
    <property type="match status" value="1"/>
</dbReference>
<sequence length="285" mass="32014">MGTEAYIRTALITGASNGIGLELTRNLLKENWEVIGLNRSRFPAQDHLLQHAAHTGKLREYNADLTDFTQLKRALELMKAKERKVDVIFNNAGASLNELRYSRQGREMHFDLQTVAPYIVIMEMKELLKQGELRTVVNTSTSAFTFMKSFHTEALERPESFKKLFGPYAATKLALSLWTKELAPLAAKDGIILRSVDPGGNNTIREGKNSGLPIYLKLAMKWFFPPPSKGASLLYDAALGQHGDATGIFLMKGKVTELKYTDQGRHVLEKVQAIYEEEFKTIHIA</sequence>
<dbReference type="PANTHER" id="PTHR24320">
    <property type="entry name" value="RETINOL DEHYDROGENASE"/>
    <property type="match status" value="1"/>
</dbReference>
<dbReference type="PANTHER" id="PTHR24320:SF148">
    <property type="entry name" value="NAD(P)-BINDING ROSSMANN-FOLD SUPERFAMILY PROTEIN"/>
    <property type="match status" value="1"/>
</dbReference>
<proteinExistence type="inferred from homology"/>
<dbReference type="InterPro" id="IPR020904">
    <property type="entry name" value="Sc_DH/Rdtase_CS"/>
</dbReference>
<keyword evidence="2" id="KW-0560">Oxidoreductase</keyword>
<dbReference type="RefSeq" id="WP_235118886.1">
    <property type="nucleotide sequence ID" value="NZ_CP090978.1"/>
</dbReference>
<dbReference type="InterPro" id="IPR002347">
    <property type="entry name" value="SDR_fam"/>
</dbReference>
<dbReference type="PRINTS" id="PR00081">
    <property type="entry name" value="GDHRDH"/>
</dbReference>
<organism evidence="3 4">
    <name type="scientific">Paenibacillus hexagrammi</name>
    <dbReference type="NCBI Taxonomy" id="2908839"/>
    <lineage>
        <taxon>Bacteria</taxon>
        <taxon>Bacillati</taxon>
        <taxon>Bacillota</taxon>
        <taxon>Bacilli</taxon>
        <taxon>Bacillales</taxon>
        <taxon>Paenibacillaceae</taxon>
        <taxon>Paenibacillus</taxon>
    </lineage>
</organism>
<protein>
    <submittedName>
        <fullName evidence="3">SDR family NAD(P)-dependent oxidoreductase</fullName>
    </submittedName>
</protein>
<dbReference type="EMBL" id="CP090978">
    <property type="protein sequence ID" value="UJF32537.1"/>
    <property type="molecule type" value="Genomic_DNA"/>
</dbReference>
<dbReference type="Pfam" id="PF00106">
    <property type="entry name" value="adh_short"/>
    <property type="match status" value="1"/>
</dbReference>
<dbReference type="Gene3D" id="3.40.50.720">
    <property type="entry name" value="NAD(P)-binding Rossmann-like Domain"/>
    <property type="match status" value="1"/>
</dbReference>
<reference evidence="3 4" key="1">
    <citation type="journal article" date="2024" name="Int. J. Syst. Evol. Microbiol.">
        <title>Paenibacillus hexagrammi sp. nov., a novel bacterium isolated from the gut content of Hexagrammos agrammus.</title>
        <authorList>
            <person name="Jung H.K."/>
            <person name="Kim D.G."/>
            <person name="Zin H."/>
            <person name="Park J."/>
            <person name="Jung H."/>
            <person name="Kim Y.O."/>
            <person name="Kong H.J."/>
            <person name="Kim J.W."/>
            <person name="Kim Y.S."/>
        </authorList>
    </citation>
    <scope>NUCLEOTIDE SEQUENCE [LARGE SCALE GENOMIC DNA]</scope>
    <source>
        <strain evidence="3 4">YPD9-1</strain>
    </source>
</reference>
<evidence type="ECO:0000256" key="1">
    <source>
        <dbReference type="ARBA" id="ARBA00006484"/>
    </source>
</evidence>
<keyword evidence="4" id="KW-1185">Reference proteome</keyword>
<dbReference type="PROSITE" id="PS00061">
    <property type="entry name" value="ADH_SHORT"/>
    <property type="match status" value="1"/>
</dbReference>
<comment type="similarity">
    <text evidence="1">Belongs to the short-chain dehydrogenases/reductases (SDR) family.</text>
</comment>
<dbReference type="Proteomes" id="UP001649230">
    <property type="component" value="Chromosome"/>
</dbReference>
<evidence type="ECO:0000313" key="3">
    <source>
        <dbReference type="EMBL" id="UJF32537.1"/>
    </source>
</evidence>
<evidence type="ECO:0000256" key="2">
    <source>
        <dbReference type="ARBA" id="ARBA00023002"/>
    </source>
</evidence>
<gene>
    <name evidence="3" type="ORF">L0M14_23225</name>
</gene>
<accession>A0ABY3SFE9</accession>
<name>A0ABY3SFE9_9BACL</name>
<dbReference type="InterPro" id="IPR036291">
    <property type="entry name" value="NAD(P)-bd_dom_sf"/>
</dbReference>